<dbReference type="Proteomes" id="UP000321363">
    <property type="component" value="Unassembled WGS sequence"/>
</dbReference>
<keyword evidence="2" id="KW-0238">DNA-binding</keyword>
<dbReference type="PROSITE" id="PS00041">
    <property type="entry name" value="HTH_ARAC_FAMILY_1"/>
    <property type="match status" value="1"/>
</dbReference>
<dbReference type="InterPro" id="IPR020449">
    <property type="entry name" value="Tscrpt_reg_AraC-type_HTH"/>
</dbReference>
<feature type="domain" description="HTH araC/xylS-type" evidence="4">
    <location>
        <begin position="157"/>
        <end position="255"/>
    </location>
</feature>
<keyword evidence="1" id="KW-0805">Transcription regulation</keyword>
<dbReference type="GO" id="GO:0003700">
    <property type="term" value="F:DNA-binding transcription factor activity"/>
    <property type="evidence" value="ECO:0007669"/>
    <property type="project" value="InterPro"/>
</dbReference>
<dbReference type="RefSeq" id="WP_146948690.1">
    <property type="nucleotide sequence ID" value="NZ_VOQF01000006.1"/>
</dbReference>
<evidence type="ECO:0000256" key="3">
    <source>
        <dbReference type="ARBA" id="ARBA00023163"/>
    </source>
</evidence>
<dbReference type="SUPFAM" id="SSF46689">
    <property type="entry name" value="Homeodomain-like"/>
    <property type="match status" value="1"/>
</dbReference>
<reference evidence="5 6" key="1">
    <citation type="journal article" date="2005" name="Int. J. Syst. Evol. Microbiol.">
        <title>Bacillus litoralis sp. nov., isolated from a tidal flat of the Yellow Sea in Korea.</title>
        <authorList>
            <person name="Yoon J.H."/>
            <person name="Oh T.K."/>
        </authorList>
    </citation>
    <scope>NUCLEOTIDE SEQUENCE [LARGE SCALE GENOMIC DNA]</scope>
    <source>
        <strain evidence="5 6">SW-211</strain>
    </source>
</reference>
<dbReference type="GO" id="GO:0043565">
    <property type="term" value="F:sequence-specific DNA binding"/>
    <property type="evidence" value="ECO:0007669"/>
    <property type="project" value="InterPro"/>
</dbReference>
<dbReference type="InterPro" id="IPR018060">
    <property type="entry name" value="HTH_AraC"/>
</dbReference>
<evidence type="ECO:0000256" key="1">
    <source>
        <dbReference type="ARBA" id="ARBA00023015"/>
    </source>
</evidence>
<organism evidence="5 6">
    <name type="scientific">Metabacillus litoralis</name>
    <dbReference type="NCBI Taxonomy" id="152268"/>
    <lineage>
        <taxon>Bacteria</taxon>
        <taxon>Bacillati</taxon>
        <taxon>Bacillota</taxon>
        <taxon>Bacilli</taxon>
        <taxon>Bacillales</taxon>
        <taxon>Bacillaceae</taxon>
        <taxon>Metabacillus</taxon>
    </lineage>
</organism>
<dbReference type="PRINTS" id="PR00032">
    <property type="entry name" value="HTHARAC"/>
</dbReference>
<evidence type="ECO:0000256" key="2">
    <source>
        <dbReference type="ARBA" id="ARBA00023125"/>
    </source>
</evidence>
<accession>A0A5C6W0W5</accession>
<dbReference type="SMART" id="SM00342">
    <property type="entry name" value="HTH_ARAC"/>
    <property type="match status" value="1"/>
</dbReference>
<dbReference type="SUPFAM" id="SSF51215">
    <property type="entry name" value="Regulatory protein AraC"/>
    <property type="match status" value="1"/>
</dbReference>
<evidence type="ECO:0000313" key="6">
    <source>
        <dbReference type="Proteomes" id="UP000321363"/>
    </source>
</evidence>
<dbReference type="InterPro" id="IPR003313">
    <property type="entry name" value="AraC-bd"/>
</dbReference>
<dbReference type="PANTHER" id="PTHR43280">
    <property type="entry name" value="ARAC-FAMILY TRANSCRIPTIONAL REGULATOR"/>
    <property type="match status" value="1"/>
</dbReference>
<dbReference type="InterPro" id="IPR037923">
    <property type="entry name" value="HTH-like"/>
</dbReference>
<dbReference type="Gene3D" id="1.10.10.60">
    <property type="entry name" value="Homeodomain-like"/>
    <property type="match status" value="2"/>
</dbReference>
<sequence>MINIVLCSFSYHTRKFHSIDHAGFDDYLFRLQTEGSCQITVNNKKYTIEKGDLLLLKPKEQYELNIEEGQNSGDYYIFCRGSWIDNWWHHSKKPTVSRIKLDDKILNLWRYLIIEEQRPSSEQDKNLNDYLMKALCLLLERYVNETTIVFNRPPAVTRMMRYIEERALSPLKIEEVAKHVELSVSRASFLFKNSVGKTMIKYTQEIRLSSALDQMKYTSKSLEQIAVNCGFGSYPYFHKVFKKTYGVSPGIYRREE</sequence>
<evidence type="ECO:0000313" key="5">
    <source>
        <dbReference type="EMBL" id="TXC90542.1"/>
    </source>
</evidence>
<dbReference type="InterPro" id="IPR009057">
    <property type="entry name" value="Homeodomain-like_sf"/>
</dbReference>
<dbReference type="Pfam" id="PF12833">
    <property type="entry name" value="HTH_18"/>
    <property type="match status" value="1"/>
</dbReference>
<gene>
    <name evidence="5" type="ORF">FS935_11520</name>
</gene>
<evidence type="ECO:0000259" key="4">
    <source>
        <dbReference type="PROSITE" id="PS01124"/>
    </source>
</evidence>
<proteinExistence type="predicted"/>
<protein>
    <submittedName>
        <fullName evidence="5">AraC family transcriptional regulator</fullName>
    </submittedName>
</protein>
<dbReference type="PANTHER" id="PTHR43280:SF2">
    <property type="entry name" value="HTH-TYPE TRANSCRIPTIONAL REGULATOR EXSA"/>
    <property type="match status" value="1"/>
</dbReference>
<dbReference type="Pfam" id="PF02311">
    <property type="entry name" value="AraC_binding"/>
    <property type="match status" value="1"/>
</dbReference>
<name>A0A5C6W0W5_9BACI</name>
<comment type="caution">
    <text evidence="5">The sequence shown here is derived from an EMBL/GenBank/DDBJ whole genome shotgun (WGS) entry which is preliminary data.</text>
</comment>
<keyword evidence="6" id="KW-1185">Reference proteome</keyword>
<keyword evidence="3" id="KW-0804">Transcription</keyword>
<dbReference type="AlphaFoldDB" id="A0A5C6W0W5"/>
<dbReference type="OrthoDB" id="345364at2"/>
<dbReference type="InterPro" id="IPR018062">
    <property type="entry name" value="HTH_AraC-typ_CS"/>
</dbReference>
<dbReference type="PROSITE" id="PS01124">
    <property type="entry name" value="HTH_ARAC_FAMILY_2"/>
    <property type="match status" value="1"/>
</dbReference>
<dbReference type="EMBL" id="VOQF01000006">
    <property type="protein sequence ID" value="TXC90542.1"/>
    <property type="molecule type" value="Genomic_DNA"/>
</dbReference>